<keyword evidence="2" id="KW-1133">Transmembrane helix</keyword>
<comment type="caution">
    <text evidence="3">The sequence shown here is derived from an EMBL/GenBank/DDBJ whole genome shotgun (WGS) entry which is preliminary data.</text>
</comment>
<feature type="compositionally biased region" description="Polar residues" evidence="1">
    <location>
        <begin position="151"/>
        <end position="160"/>
    </location>
</feature>
<reference evidence="3 4" key="1">
    <citation type="journal article" date="2021" name="Nat. Plants">
        <title>The Taxus genome provides insights into paclitaxel biosynthesis.</title>
        <authorList>
            <person name="Xiong X."/>
            <person name="Gou J."/>
            <person name="Liao Q."/>
            <person name="Li Y."/>
            <person name="Zhou Q."/>
            <person name="Bi G."/>
            <person name="Li C."/>
            <person name="Du R."/>
            <person name="Wang X."/>
            <person name="Sun T."/>
            <person name="Guo L."/>
            <person name="Liang H."/>
            <person name="Lu P."/>
            <person name="Wu Y."/>
            <person name="Zhang Z."/>
            <person name="Ro D.K."/>
            <person name="Shang Y."/>
            <person name="Huang S."/>
            <person name="Yan J."/>
        </authorList>
    </citation>
    <scope>NUCLEOTIDE SEQUENCE [LARGE SCALE GENOMIC DNA]</scope>
    <source>
        <strain evidence="3">Ta-2019</strain>
    </source>
</reference>
<dbReference type="PANTHER" id="PTHR33564:SF8">
    <property type="entry name" value="TRANSMEMBRANE PROTEIN"/>
    <property type="match status" value="1"/>
</dbReference>
<feature type="transmembrane region" description="Helical" evidence="2">
    <location>
        <begin position="6"/>
        <end position="28"/>
    </location>
</feature>
<evidence type="ECO:0000313" key="3">
    <source>
        <dbReference type="EMBL" id="KAH9292211.1"/>
    </source>
</evidence>
<keyword evidence="2" id="KW-0472">Membrane</keyword>
<dbReference type="EMBL" id="JAHRHJ020003224">
    <property type="protein sequence ID" value="KAH9292211.1"/>
    <property type="molecule type" value="Genomic_DNA"/>
</dbReference>
<keyword evidence="4" id="KW-1185">Reference proteome</keyword>
<accession>A0AA38F803</accession>
<dbReference type="PANTHER" id="PTHR33564">
    <property type="entry name" value="TRANSMEMBRANE PROTEIN"/>
    <property type="match status" value="1"/>
</dbReference>
<dbReference type="OMA" id="RINSGPC"/>
<protein>
    <submittedName>
        <fullName evidence="3">Uncharacterized protein</fullName>
    </submittedName>
</protein>
<name>A0AA38F803_TAXCH</name>
<dbReference type="Proteomes" id="UP000824469">
    <property type="component" value="Unassembled WGS sequence"/>
</dbReference>
<gene>
    <name evidence="3" type="ORF">KI387_042603</name>
</gene>
<dbReference type="AlphaFoldDB" id="A0AA38F803"/>
<proteinExistence type="predicted"/>
<evidence type="ECO:0000313" key="4">
    <source>
        <dbReference type="Proteomes" id="UP000824469"/>
    </source>
</evidence>
<keyword evidence="2" id="KW-0812">Transmembrane</keyword>
<organism evidence="3 4">
    <name type="scientific">Taxus chinensis</name>
    <name type="common">Chinese yew</name>
    <name type="synonym">Taxus wallichiana var. chinensis</name>
    <dbReference type="NCBI Taxonomy" id="29808"/>
    <lineage>
        <taxon>Eukaryota</taxon>
        <taxon>Viridiplantae</taxon>
        <taxon>Streptophyta</taxon>
        <taxon>Embryophyta</taxon>
        <taxon>Tracheophyta</taxon>
        <taxon>Spermatophyta</taxon>
        <taxon>Pinopsida</taxon>
        <taxon>Pinidae</taxon>
        <taxon>Conifers II</taxon>
        <taxon>Cupressales</taxon>
        <taxon>Taxaceae</taxon>
        <taxon>Taxus</taxon>
    </lineage>
</organism>
<sequence length="198" mass="21966">MAVMMSSQGIGLITVIAVSGCSVVLLMLGRQKLVELRKDYSKAEQEREGGLGLSLSSQSFNTYSLVGHPLLSSTKHGTSISWRINLDIPGASRGSEDFSRKTPNSAMETCSQDKKRNVVKKVRFCEDVVEPSGNSAEYRRRHHQHALASRSGGQNANNLVCSRKKQSPPNNKECRMPPNRMALYNGIFHDRSQRALLY</sequence>
<feature type="region of interest" description="Disordered" evidence="1">
    <location>
        <begin position="133"/>
        <end position="177"/>
    </location>
</feature>
<evidence type="ECO:0000256" key="2">
    <source>
        <dbReference type="SAM" id="Phobius"/>
    </source>
</evidence>
<evidence type="ECO:0000256" key="1">
    <source>
        <dbReference type="SAM" id="MobiDB-lite"/>
    </source>
</evidence>